<evidence type="ECO:0000256" key="2">
    <source>
        <dbReference type="ARBA" id="ARBA00022574"/>
    </source>
</evidence>
<keyword evidence="3 10" id="KW-0132">Cell division</keyword>
<dbReference type="Pfam" id="PF24807">
    <property type="entry name" value="WD40_CDC20-Fz"/>
    <property type="match status" value="1"/>
</dbReference>
<dbReference type="Proteomes" id="UP000276133">
    <property type="component" value="Unassembled WGS sequence"/>
</dbReference>
<dbReference type="GO" id="GO:1905786">
    <property type="term" value="P:positive regulation of anaphase-promoting complex-dependent catabolic process"/>
    <property type="evidence" value="ECO:0007669"/>
    <property type="project" value="TreeGrafter"/>
</dbReference>
<comment type="similarity">
    <text evidence="1">Belongs to the WD repeat CDC20/Fizzy family.</text>
</comment>
<protein>
    <submittedName>
        <fullName evidence="10">Cell division cycle 20-like protein</fullName>
    </submittedName>
</protein>
<accession>A0A3M7Q9W4</accession>
<dbReference type="InterPro" id="IPR056150">
    <property type="entry name" value="WD40_CDC20-Fz"/>
</dbReference>
<dbReference type="GO" id="GO:0051301">
    <property type="term" value="P:cell division"/>
    <property type="evidence" value="ECO:0007669"/>
    <property type="project" value="UniProtKB-KW"/>
</dbReference>
<dbReference type="InterPro" id="IPR015943">
    <property type="entry name" value="WD40/YVTN_repeat-like_dom_sf"/>
</dbReference>
<dbReference type="InterPro" id="IPR036322">
    <property type="entry name" value="WD40_repeat_dom_sf"/>
</dbReference>
<dbReference type="SMART" id="SM00320">
    <property type="entry name" value="WD40"/>
    <property type="match status" value="7"/>
</dbReference>
<evidence type="ECO:0000259" key="9">
    <source>
        <dbReference type="Pfam" id="PF24807"/>
    </source>
</evidence>
<sequence>MENMSKPRLGTSHTDLRSIGLGSILSVKQNKLKTPTKTPLKLSSSCKKTTNSKTNDRYIPNRTDSGIELSYHLMSRENIENEQQKDNKKVDSAKRQLLCEISQINDKESKILNFKSKLNDSEQSFADNLKLLYSAGSSSNSVKKTTVRHVVNAPEKILDAPDFKDDFYLNLMDWSSNNCLAVALNKDLYIWNATTKDISQLFSLNENTPDYITSVAWIQKGNVLAVGNSKHLIQLWDINKKCVIRTLKSHSSRVASLSWNSHVLTSGSRNGDIHHHDVRVAKHHMGNSKFHNQEVCGLSWSGEGRYLASGANDNLVGVWDPTYSMSSPVPLHVLREHSAAVKAVSWCPWQSNILSTGGGTADGKIYMWNVYNGNVVQSVDTQSQVSCILWSRGHKEFISSHGLENNQLTIWKYSDLSKVAELTGHTNRVLKMAISPDEETVASIGADETLRLWKCFSNDDRKKRSKDSSLCDSKTQSSFSRCIR</sequence>
<keyword evidence="6" id="KW-0131">Cell cycle</keyword>
<dbReference type="EMBL" id="REGN01006948">
    <property type="protein sequence ID" value="RNA07761.1"/>
    <property type="molecule type" value="Genomic_DNA"/>
</dbReference>
<feature type="repeat" description="WD" evidence="7">
    <location>
        <begin position="422"/>
        <end position="454"/>
    </location>
</feature>
<evidence type="ECO:0000256" key="7">
    <source>
        <dbReference type="PROSITE-ProRule" id="PRU00221"/>
    </source>
</evidence>
<evidence type="ECO:0000256" key="8">
    <source>
        <dbReference type="SAM" id="MobiDB-lite"/>
    </source>
</evidence>
<feature type="repeat" description="WD" evidence="7">
    <location>
        <begin position="205"/>
        <end position="246"/>
    </location>
</feature>
<evidence type="ECO:0000256" key="3">
    <source>
        <dbReference type="ARBA" id="ARBA00022618"/>
    </source>
</evidence>
<dbReference type="InterPro" id="IPR001680">
    <property type="entry name" value="WD40_rpt"/>
</dbReference>
<feature type="compositionally biased region" description="Low complexity" evidence="8">
    <location>
        <begin position="36"/>
        <end position="53"/>
    </location>
</feature>
<evidence type="ECO:0000313" key="11">
    <source>
        <dbReference type="Proteomes" id="UP000276133"/>
    </source>
</evidence>
<dbReference type="GO" id="GO:1990757">
    <property type="term" value="F:ubiquitin ligase activator activity"/>
    <property type="evidence" value="ECO:0007669"/>
    <property type="project" value="TreeGrafter"/>
</dbReference>
<dbReference type="PANTHER" id="PTHR19918">
    <property type="entry name" value="CELL DIVISION CYCLE 20 CDC20 FIZZY -RELATED"/>
    <property type="match status" value="1"/>
</dbReference>
<dbReference type="PROSITE" id="PS50082">
    <property type="entry name" value="WD_REPEATS_2"/>
    <property type="match status" value="3"/>
</dbReference>
<gene>
    <name evidence="10" type="ORF">BpHYR1_032161</name>
</gene>
<dbReference type="GO" id="GO:0005680">
    <property type="term" value="C:anaphase-promoting complex"/>
    <property type="evidence" value="ECO:0007669"/>
    <property type="project" value="TreeGrafter"/>
</dbReference>
<evidence type="ECO:0000256" key="5">
    <source>
        <dbReference type="ARBA" id="ARBA00022776"/>
    </source>
</evidence>
<feature type="repeat" description="WD" evidence="7">
    <location>
        <begin position="288"/>
        <end position="320"/>
    </location>
</feature>
<feature type="domain" description="CDC20/Fizzy WD40" evidence="9">
    <location>
        <begin position="158"/>
        <end position="453"/>
    </location>
</feature>
<feature type="region of interest" description="Disordered" evidence="8">
    <location>
        <begin position="36"/>
        <end position="57"/>
    </location>
</feature>
<comment type="caution">
    <text evidence="10">The sequence shown here is derived from an EMBL/GenBank/DDBJ whole genome shotgun (WGS) entry which is preliminary data.</text>
</comment>
<evidence type="ECO:0000256" key="1">
    <source>
        <dbReference type="ARBA" id="ARBA00006445"/>
    </source>
</evidence>
<keyword evidence="11" id="KW-1185">Reference proteome</keyword>
<keyword evidence="4" id="KW-0677">Repeat</keyword>
<dbReference type="InterPro" id="IPR033010">
    <property type="entry name" value="Cdc20/Fizzy"/>
</dbReference>
<keyword evidence="2 7" id="KW-0853">WD repeat</keyword>
<keyword evidence="5" id="KW-0498">Mitosis</keyword>
<dbReference type="PANTHER" id="PTHR19918:SF8">
    <property type="entry name" value="FI02843P"/>
    <property type="match status" value="1"/>
</dbReference>
<proteinExistence type="inferred from homology"/>
<dbReference type="GO" id="GO:0031145">
    <property type="term" value="P:anaphase-promoting complex-dependent catabolic process"/>
    <property type="evidence" value="ECO:0007669"/>
    <property type="project" value="TreeGrafter"/>
</dbReference>
<evidence type="ECO:0000313" key="10">
    <source>
        <dbReference type="EMBL" id="RNA07761.1"/>
    </source>
</evidence>
<organism evidence="10 11">
    <name type="scientific">Brachionus plicatilis</name>
    <name type="common">Marine rotifer</name>
    <name type="synonym">Brachionus muelleri</name>
    <dbReference type="NCBI Taxonomy" id="10195"/>
    <lineage>
        <taxon>Eukaryota</taxon>
        <taxon>Metazoa</taxon>
        <taxon>Spiralia</taxon>
        <taxon>Gnathifera</taxon>
        <taxon>Rotifera</taxon>
        <taxon>Eurotatoria</taxon>
        <taxon>Monogononta</taxon>
        <taxon>Pseudotrocha</taxon>
        <taxon>Ploima</taxon>
        <taxon>Brachionidae</taxon>
        <taxon>Brachionus</taxon>
    </lineage>
</organism>
<dbReference type="PROSITE" id="PS50294">
    <property type="entry name" value="WD_REPEATS_REGION"/>
    <property type="match status" value="2"/>
</dbReference>
<name>A0A3M7Q9W4_BRAPC</name>
<dbReference type="OrthoDB" id="10263272at2759"/>
<dbReference type="AlphaFoldDB" id="A0A3M7Q9W4"/>
<reference evidence="10 11" key="1">
    <citation type="journal article" date="2018" name="Sci. Rep.">
        <title>Genomic signatures of local adaptation to the degree of environmental predictability in rotifers.</title>
        <authorList>
            <person name="Franch-Gras L."/>
            <person name="Hahn C."/>
            <person name="Garcia-Roger E.M."/>
            <person name="Carmona M.J."/>
            <person name="Serra M."/>
            <person name="Gomez A."/>
        </authorList>
    </citation>
    <scope>NUCLEOTIDE SEQUENCE [LARGE SCALE GENOMIC DNA]</scope>
    <source>
        <strain evidence="10">HYR1</strain>
    </source>
</reference>
<dbReference type="STRING" id="10195.A0A3M7Q9W4"/>
<evidence type="ECO:0000256" key="4">
    <source>
        <dbReference type="ARBA" id="ARBA00022737"/>
    </source>
</evidence>
<dbReference type="SUPFAM" id="SSF50978">
    <property type="entry name" value="WD40 repeat-like"/>
    <property type="match status" value="1"/>
</dbReference>
<evidence type="ECO:0000256" key="6">
    <source>
        <dbReference type="ARBA" id="ARBA00023306"/>
    </source>
</evidence>
<dbReference type="GO" id="GO:0010997">
    <property type="term" value="F:anaphase-promoting complex binding"/>
    <property type="evidence" value="ECO:0007669"/>
    <property type="project" value="InterPro"/>
</dbReference>
<dbReference type="Gene3D" id="2.130.10.10">
    <property type="entry name" value="YVTN repeat-like/Quinoprotein amine dehydrogenase"/>
    <property type="match status" value="1"/>
</dbReference>